<dbReference type="Proteomes" id="UP000410492">
    <property type="component" value="Unassembled WGS sequence"/>
</dbReference>
<dbReference type="OrthoDB" id="6773602at2759"/>
<gene>
    <name evidence="1" type="ORF">CALMAC_LOCUS9080</name>
</gene>
<evidence type="ECO:0000313" key="2">
    <source>
        <dbReference type="Proteomes" id="UP000410492"/>
    </source>
</evidence>
<accession>A0A653CIU9</accession>
<name>A0A653CIU9_CALMS</name>
<protein>
    <submittedName>
        <fullName evidence="1">Uncharacterized protein</fullName>
    </submittedName>
</protein>
<organism evidence="1 2">
    <name type="scientific">Callosobruchus maculatus</name>
    <name type="common">Southern cowpea weevil</name>
    <name type="synonym">Pulse bruchid</name>
    <dbReference type="NCBI Taxonomy" id="64391"/>
    <lineage>
        <taxon>Eukaryota</taxon>
        <taxon>Metazoa</taxon>
        <taxon>Ecdysozoa</taxon>
        <taxon>Arthropoda</taxon>
        <taxon>Hexapoda</taxon>
        <taxon>Insecta</taxon>
        <taxon>Pterygota</taxon>
        <taxon>Neoptera</taxon>
        <taxon>Endopterygota</taxon>
        <taxon>Coleoptera</taxon>
        <taxon>Polyphaga</taxon>
        <taxon>Cucujiformia</taxon>
        <taxon>Chrysomeloidea</taxon>
        <taxon>Chrysomelidae</taxon>
        <taxon>Bruchinae</taxon>
        <taxon>Bruchini</taxon>
        <taxon>Callosobruchus</taxon>
    </lineage>
</organism>
<dbReference type="EMBL" id="CAACVG010007828">
    <property type="protein sequence ID" value="VEN47254.1"/>
    <property type="molecule type" value="Genomic_DNA"/>
</dbReference>
<proteinExistence type="predicted"/>
<reference evidence="1 2" key="1">
    <citation type="submission" date="2019-01" db="EMBL/GenBank/DDBJ databases">
        <authorList>
            <person name="Sayadi A."/>
        </authorList>
    </citation>
    <scope>NUCLEOTIDE SEQUENCE [LARGE SCALE GENOMIC DNA]</scope>
</reference>
<dbReference type="AlphaFoldDB" id="A0A653CIU9"/>
<dbReference type="Gene3D" id="6.10.250.2170">
    <property type="match status" value="1"/>
</dbReference>
<evidence type="ECO:0000313" key="1">
    <source>
        <dbReference type="EMBL" id="VEN47254.1"/>
    </source>
</evidence>
<sequence length="109" mass="12458">MSQKVDWAKYVAETEKNITNKVSVSKSFDRIMYKAYFYIAQHSVEISGEDQKKEKIGEVDEEAPEQFSPAEASLLAKIIRKGLVENKNSVEVQRKDPKSPCILSNHLRL</sequence>
<keyword evidence="2" id="KW-1185">Reference proteome</keyword>